<gene>
    <name evidence="3" type="ORF">DN062_08920</name>
</gene>
<dbReference type="NCBIfam" id="NF002490">
    <property type="entry name" value="PRK01777.1"/>
    <property type="match status" value="1"/>
</dbReference>
<comment type="caution">
    <text evidence="3">The sequence shown here is derived from an EMBL/GenBank/DDBJ whole genome shotgun (WGS) entry which is preliminary data.</text>
</comment>
<dbReference type="InterPro" id="IPR005346">
    <property type="entry name" value="RnfH"/>
</dbReference>
<evidence type="ECO:0000256" key="2">
    <source>
        <dbReference type="HAMAP-Rule" id="MF_00460"/>
    </source>
</evidence>
<dbReference type="InterPro" id="IPR037021">
    <property type="entry name" value="RnfH_sf"/>
</dbReference>
<evidence type="ECO:0000313" key="4">
    <source>
        <dbReference type="Proteomes" id="UP000250744"/>
    </source>
</evidence>
<dbReference type="PANTHER" id="PTHR37483">
    <property type="entry name" value="UPF0125 PROTEIN RATB"/>
    <property type="match status" value="1"/>
</dbReference>
<evidence type="ECO:0000313" key="3">
    <source>
        <dbReference type="EMBL" id="RAU18340.1"/>
    </source>
</evidence>
<dbReference type="Gene3D" id="3.10.20.280">
    <property type="entry name" value="RnfH-like"/>
    <property type="match status" value="1"/>
</dbReference>
<dbReference type="PANTHER" id="PTHR37483:SF1">
    <property type="entry name" value="UPF0125 PROTEIN RATB"/>
    <property type="match status" value="1"/>
</dbReference>
<protein>
    <recommendedName>
        <fullName evidence="2">UPF0125 protein DN062_08920</fullName>
    </recommendedName>
</protein>
<dbReference type="EMBL" id="QKRX01000005">
    <property type="protein sequence ID" value="RAU18340.1"/>
    <property type="molecule type" value="Genomic_DNA"/>
</dbReference>
<comment type="similarity">
    <text evidence="1 2">Belongs to the UPF0125 (RnfH) family.</text>
</comment>
<name>A0A364NMX1_9GAMM</name>
<dbReference type="Proteomes" id="UP000250744">
    <property type="component" value="Unassembled WGS sequence"/>
</dbReference>
<dbReference type="OrthoDB" id="9796575at2"/>
<dbReference type="InterPro" id="IPR016155">
    <property type="entry name" value="Mopterin_synth/thiamin_S_b"/>
</dbReference>
<proteinExistence type="inferred from homology"/>
<dbReference type="RefSeq" id="WP_112158981.1">
    <property type="nucleotide sequence ID" value="NZ_QKRX01000005.1"/>
</dbReference>
<dbReference type="SUPFAM" id="SSF54285">
    <property type="entry name" value="MoaD/ThiS"/>
    <property type="match status" value="1"/>
</dbReference>
<sequence length="102" mass="11489">MIKVEVAYAMPNEQKIISVNVNENTTIFEAVIQSKIVEAFPEIDVETAPMGIFSKSVKDVKNTLVREGDRIEIYRPLIADPKEIRARKAAEKAKEEKANQNS</sequence>
<dbReference type="HAMAP" id="MF_00460">
    <property type="entry name" value="UPF0125_RnfH"/>
    <property type="match status" value="1"/>
</dbReference>
<reference evidence="3 4" key="1">
    <citation type="submission" date="2018-06" db="EMBL/GenBank/DDBJ databases">
        <title>Nitrincola tibetense sp. nov., isolated from Lake XuguoCo on Tibetan Plateau.</title>
        <authorList>
            <person name="Xing P."/>
        </authorList>
    </citation>
    <scope>NUCLEOTIDE SEQUENCE [LARGE SCALE GENOMIC DNA]</scope>
    <source>
        <strain evidence="4">xg18</strain>
    </source>
</reference>
<evidence type="ECO:0000256" key="1">
    <source>
        <dbReference type="ARBA" id="ARBA00010645"/>
    </source>
</evidence>
<accession>A0A364NMX1</accession>
<keyword evidence="4" id="KW-1185">Reference proteome</keyword>
<dbReference type="AlphaFoldDB" id="A0A364NMX1"/>
<organism evidence="3 4">
    <name type="scientific">Nitrincola tibetensis</name>
    <dbReference type="NCBI Taxonomy" id="2219697"/>
    <lineage>
        <taxon>Bacteria</taxon>
        <taxon>Pseudomonadati</taxon>
        <taxon>Pseudomonadota</taxon>
        <taxon>Gammaproteobacteria</taxon>
        <taxon>Oceanospirillales</taxon>
        <taxon>Oceanospirillaceae</taxon>
        <taxon>Nitrincola</taxon>
    </lineage>
</organism>
<dbReference type="Pfam" id="PF03658">
    <property type="entry name" value="Ub-RnfH"/>
    <property type="match status" value="1"/>
</dbReference>